<evidence type="ECO:0000256" key="1">
    <source>
        <dbReference type="SAM" id="SignalP"/>
    </source>
</evidence>
<evidence type="ECO:0000313" key="3">
    <source>
        <dbReference type="Proteomes" id="UP000275772"/>
    </source>
</evidence>
<proteinExistence type="predicted"/>
<sequence>MVCLLAILLYTGQKLAAKDRLVITSTELRSPNYFVYEANQEQPFPVPVRGSGIYRTLVRVDEPGTYVTVYCSINAPIDDLRGFVSKGLKSLPSRVDGRFGSDEKSEDECFNYVNNLFFESDRKVATDTLEGAEVAEPGPLPVSHLIKSRQCTKRLLISLAYQRRVLCADGYGFVTTYSDENLPTIKFDEPVQIADAIFDGEFVMKLNKYSSRDALAWNQGQLQSFTQSYSSRSWMERTFIGNEQYSGRHITVFIKSNNVQVSKFMDQFQKLENRKFGASNCFGFRSKALRKPTSCRNFKLSHLRVKVNRLDPIPAEGNIASIRITKPNDENQERAIILIS</sequence>
<dbReference type="EMBL" id="UNSH01000081">
    <property type="protein sequence ID" value="SZF05416.1"/>
    <property type="molecule type" value="Genomic_DNA"/>
</dbReference>
<accession>A0A383V081</accession>
<dbReference type="AlphaFoldDB" id="A0A383V081"/>
<dbReference type="VEuPathDB" id="FungiDB:BLGHR1_16219"/>
<dbReference type="Proteomes" id="UP000275772">
    <property type="component" value="Unassembled WGS sequence"/>
</dbReference>
<name>A0A383V081_BLUHO</name>
<evidence type="ECO:0000313" key="2">
    <source>
        <dbReference type="EMBL" id="SZF05416.1"/>
    </source>
</evidence>
<keyword evidence="1" id="KW-0732">Signal</keyword>
<protein>
    <submittedName>
        <fullName evidence="2">Uncharacterized protein</fullName>
    </submittedName>
</protein>
<feature type="signal peptide" evidence="1">
    <location>
        <begin position="1"/>
        <end position="16"/>
    </location>
</feature>
<reference evidence="2 3" key="1">
    <citation type="submission" date="2017-11" db="EMBL/GenBank/DDBJ databases">
        <authorList>
            <person name="Kracher B."/>
        </authorList>
    </citation>
    <scope>NUCLEOTIDE SEQUENCE [LARGE SCALE GENOMIC DNA]</scope>
    <source>
        <strain evidence="2 3">RACE1</strain>
    </source>
</reference>
<organism evidence="2 3">
    <name type="scientific">Blumeria hordei</name>
    <name type="common">Barley powdery mildew</name>
    <name type="synonym">Blumeria graminis f. sp. hordei</name>
    <dbReference type="NCBI Taxonomy" id="2867405"/>
    <lineage>
        <taxon>Eukaryota</taxon>
        <taxon>Fungi</taxon>
        <taxon>Dikarya</taxon>
        <taxon>Ascomycota</taxon>
        <taxon>Pezizomycotina</taxon>
        <taxon>Leotiomycetes</taxon>
        <taxon>Erysiphales</taxon>
        <taxon>Erysiphaceae</taxon>
        <taxon>Blumeria</taxon>
    </lineage>
</organism>
<gene>
    <name evidence="2" type="ORF">BLGHR1_16219</name>
</gene>
<feature type="chain" id="PRO_5017053995" evidence="1">
    <location>
        <begin position="17"/>
        <end position="340"/>
    </location>
</feature>